<dbReference type="CDD" id="cd13399">
    <property type="entry name" value="Slt35-like"/>
    <property type="match status" value="1"/>
</dbReference>
<feature type="compositionally biased region" description="Low complexity" evidence="1">
    <location>
        <begin position="26"/>
        <end position="42"/>
    </location>
</feature>
<organism evidence="4 5">
    <name type="scientific">Paenalcaligenes hermetiae</name>
    <dbReference type="NCBI Taxonomy" id="1157987"/>
    <lineage>
        <taxon>Bacteria</taxon>
        <taxon>Pseudomonadati</taxon>
        <taxon>Pseudomonadota</taxon>
        <taxon>Betaproteobacteria</taxon>
        <taxon>Burkholderiales</taxon>
        <taxon>Alcaligenaceae</taxon>
        <taxon>Paenalcaligenes</taxon>
    </lineage>
</organism>
<dbReference type="PROSITE" id="PS51257">
    <property type="entry name" value="PROKAR_LIPOPROTEIN"/>
    <property type="match status" value="1"/>
</dbReference>
<dbReference type="Pfam" id="PF13406">
    <property type="entry name" value="SLT_2"/>
    <property type="match status" value="1"/>
</dbReference>
<gene>
    <name evidence="4" type="primary">mltB</name>
    <name evidence="4" type="ORF">GCM10023337_05370</name>
</gene>
<evidence type="ECO:0000256" key="2">
    <source>
        <dbReference type="SAM" id="SignalP"/>
    </source>
</evidence>
<protein>
    <submittedName>
        <fullName evidence="4">Lytic murein transglycosylase B</fullName>
    </submittedName>
</protein>
<dbReference type="Gene3D" id="1.10.8.350">
    <property type="entry name" value="Bacterial muramidase"/>
    <property type="match status" value="1"/>
</dbReference>
<comment type="caution">
    <text evidence="4">The sequence shown here is derived from an EMBL/GenBank/DDBJ whole genome shotgun (WGS) entry which is preliminary data.</text>
</comment>
<dbReference type="RefSeq" id="WP_300647648.1">
    <property type="nucleotide sequence ID" value="NZ_BAABKD010000002.1"/>
</dbReference>
<evidence type="ECO:0000313" key="4">
    <source>
        <dbReference type="EMBL" id="GAA5086046.1"/>
    </source>
</evidence>
<dbReference type="EMBL" id="BAABKD010000002">
    <property type="protein sequence ID" value="GAA5086046.1"/>
    <property type="molecule type" value="Genomic_DNA"/>
</dbReference>
<evidence type="ECO:0000259" key="3">
    <source>
        <dbReference type="Pfam" id="PF13406"/>
    </source>
</evidence>
<dbReference type="SUPFAM" id="SSF53955">
    <property type="entry name" value="Lysozyme-like"/>
    <property type="match status" value="1"/>
</dbReference>
<name>A0ABP9LUY4_9BURK</name>
<dbReference type="InterPro" id="IPR023346">
    <property type="entry name" value="Lysozyme-like_dom_sf"/>
</dbReference>
<sequence length="385" mass="42602">MLKNMRFIHAGFYSLLLAGCATSNSHPPTTPTSSIHTTTTQSAPAPKAEVVHPKSGNSIQGRQDYFQADGSLSPYLHSWAQELALKNQIPFELIQSILQSASYNAQAARLMAPNKGQIKRSWSTYKNRFIEPIRIQAGLDFWQKHASVINPIADRYGIPPEIIVSIIGVETIYGRYTGDFRVVDALLTLGFSYPDNSRPERGQLFRDQLADLIVLHHQGKINAYDATGSFAGAMGLPQFMPGSLMRYAVDADGDGKIDLYHSIADVSASVANFLIEHGWKPELPVFIPATIHEKQAKSLVDGGLAPTLTWQQIQNAQAVSVSKPLPKTWQHTPLGIINLVEESKGTAEYRLATQNFFAITAYNRSYFYAATVADFAQLLAQRFYK</sequence>
<dbReference type="InterPro" id="IPR043426">
    <property type="entry name" value="MltB-like"/>
</dbReference>
<feature type="chain" id="PRO_5046691759" evidence="2">
    <location>
        <begin position="24"/>
        <end position="385"/>
    </location>
</feature>
<feature type="region of interest" description="Disordered" evidence="1">
    <location>
        <begin position="26"/>
        <end position="56"/>
    </location>
</feature>
<evidence type="ECO:0000313" key="5">
    <source>
        <dbReference type="Proteomes" id="UP001500227"/>
    </source>
</evidence>
<proteinExistence type="predicted"/>
<keyword evidence="2" id="KW-0732">Signal</keyword>
<reference evidence="5" key="1">
    <citation type="journal article" date="2019" name="Int. J. Syst. Evol. Microbiol.">
        <title>The Global Catalogue of Microorganisms (GCM) 10K type strain sequencing project: providing services to taxonomists for standard genome sequencing and annotation.</title>
        <authorList>
            <consortium name="The Broad Institute Genomics Platform"/>
            <consortium name="The Broad Institute Genome Sequencing Center for Infectious Disease"/>
            <person name="Wu L."/>
            <person name="Ma J."/>
        </authorList>
    </citation>
    <scope>NUCLEOTIDE SEQUENCE [LARGE SCALE GENOMIC DNA]</scope>
    <source>
        <strain evidence="5">JCM 18423</strain>
    </source>
</reference>
<keyword evidence="5" id="KW-1185">Reference proteome</keyword>
<dbReference type="PANTHER" id="PTHR30163">
    <property type="entry name" value="MEMBRANE-BOUND LYTIC MUREIN TRANSGLYCOSYLASE B"/>
    <property type="match status" value="1"/>
</dbReference>
<dbReference type="Proteomes" id="UP001500227">
    <property type="component" value="Unassembled WGS sequence"/>
</dbReference>
<dbReference type="NCBIfam" id="TIGR02282">
    <property type="entry name" value="MltB"/>
    <property type="match status" value="1"/>
</dbReference>
<feature type="domain" description="Transglycosylase SLT" evidence="3">
    <location>
        <begin position="77"/>
        <end position="377"/>
    </location>
</feature>
<dbReference type="PANTHER" id="PTHR30163:SF9">
    <property type="entry name" value="MEMBRANE-BOUND LYTIC MUREIN TRANSGLYCOSYLASE B"/>
    <property type="match status" value="1"/>
</dbReference>
<dbReference type="Gene3D" id="1.10.530.10">
    <property type="match status" value="1"/>
</dbReference>
<evidence type="ECO:0000256" key="1">
    <source>
        <dbReference type="SAM" id="MobiDB-lite"/>
    </source>
</evidence>
<dbReference type="InterPro" id="IPR031304">
    <property type="entry name" value="SLT_2"/>
</dbReference>
<accession>A0ABP9LUY4</accession>
<feature type="signal peptide" evidence="2">
    <location>
        <begin position="1"/>
        <end position="23"/>
    </location>
</feature>
<dbReference type="InterPro" id="IPR011757">
    <property type="entry name" value="Lytic_transglycosylase_MltB"/>
</dbReference>